<dbReference type="PANTHER" id="PTHR43163:SF6">
    <property type="entry name" value="DIPEPTIDE TRANSPORT SYSTEM PERMEASE PROTEIN DPPB-RELATED"/>
    <property type="match status" value="1"/>
</dbReference>
<dbReference type="Pfam" id="PF19300">
    <property type="entry name" value="BPD_transp_1_N"/>
    <property type="match status" value="1"/>
</dbReference>
<evidence type="ECO:0000256" key="5">
    <source>
        <dbReference type="ARBA" id="ARBA00022989"/>
    </source>
</evidence>
<feature type="transmembrane region" description="Helical" evidence="7">
    <location>
        <begin position="230"/>
        <end position="252"/>
    </location>
</feature>
<dbReference type="CDD" id="cd06261">
    <property type="entry name" value="TM_PBP2"/>
    <property type="match status" value="1"/>
</dbReference>
<sequence length="305" mass="33501">MFNFFVKRLFSTVVTIFIVITITFFLMRLMPGGPFSGEKKLNPQVLENLNIKFGLDKPVFEQYTMYLTNLVHGELGPSMTYEGRTVNDIIGYSLPVSAKLGLVATGFAMVLGVYLGIIAALNQGKWPDKLCMFISTIGITVPSFVIATLLIYVFAIKLSIFHAIGLDSPMDYVLPSIALGASSMAFVARLGRSALLDVIRSDYIRVARAKGLSKNTVIYKHALRNSLIPIVTYIGPLLAAVLTGSFVIEGLFGIPGMGREFITSITNRDYTVIIGFVTLDATFLVLANFVVDILYAVIDPRIKME</sequence>
<dbReference type="GO" id="GO:0055085">
    <property type="term" value="P:transmembrane transport"/>
    <property type="evidence" value="ECO:0007669"/>
    <property type="project" value="InterPro"/>
</dbReference>
<evidence type="ECO:0000256" key="2">
    <source>
        <dbReference type="ARBA" id="ARBA00022448"/>
    </source>
</evidence>
<dbReference type="Proteomes" id="UP000531659">
    <property type="component" value="Unassembled WGS sequence"/>
</dbReference>
<gene>
    <name evidence="9" type="ORF">HLQ16_06590</name>
</gene>
<proteinExistence type="inferred from homology"/>
<feature type="transmembrane region" description="Helical" evidence="7">
    <location>
        <begin position="133"/>
        <end position="160"/>
    </location>
</feature>
<reference evidence="9 10" key="1">
    <citation type="submission" date="2020-05" db="EMBL/GenBank/DDBJ databases">
        <title>Complete genome of Clostridium estertheticum subspecies estertheticum, isolated from Vacuum packed lamb meat from New Zealand imported to Switzerland.</title>
        <authorList>
            <person name="Wambui J."/>
            <person name="Stevens M.J.A."/>
            <person name="Stephan R."/>
        </authorList>
    </citation>
    <scope>NUCLEOTIDE SEQUENCE [LARGE SCALE GENOMIC DNA]</scope>
    <source>
        <strain evidence="9 10">CEST001</strain>
    </source>
</reference>
<dbReference type="Pfam" id="PF00528">
    <property type="entry name" value="BPD_transp_1"/>
    <property type="match status" value="1"/>
</dbReference>
<dbReference type="PROSITE" id="PS50928">
    <property type="entry name" value="ABC_TM1"/>
    <property type="match status" value="1"/>
</dbReference>
<dbReference type="SUPFAM" id="SSF161098">
    <property type="entry name" value="MetI-like"/>
    <property type="match status" value="1"/>
</dbReference>
<feature type="transmembrane region" description="Helical" evidence="7">
    <location>
        <begin position="272"/>
        <end position="298"/>
    </location>
</feature>
<evidence type="ECO:0000256" key="6">
    <source>
        <dbReference type="ARBA" id="ARBA00023136"/>
    </source>
</evidence>
<name>A0A7Y3WS31_9CLOT</name>
<keyword evidence="3" id="KW-1003">Cell membrane</keyword>
<keyword evidence="6 7" id="KW-0472">Membrane</keyword>
<keyword evidence="4 7" id="KW-0812">Transmembrane</keyword>
<evidence type="ECO:0000256" key="4">
    <source>
        <dbReference type="ARBA" id="ARBA00022692"/>
    </source>
</evidence>
<organism evidence="9 10">
    <name type="scientific">Clostridium estertheticum</name>
    <dbReference type="NCBI Taxonomy" id="238834"/>
    <lineage>
        <taxon>Bacteria</taxon>
        <taxon>Bacillati</taxon>
        <taxon>Bacillota</taxon>
        <taxon>Clostridia</taxon>
        <taxon>Eubacteriales</taxon>
        <taxon>Clostridiaceae</taxon>
        <taxon>Clostridium</taxon>
    </lineage>
</organism>
<evidence type="ECO:0000256" key="3">
    <source>
        <dbReference type="ARBA" id="ARBA00022475"/>
    </source>
</evidence>
<evidence type="ECO:0000313" key="10">
    <source>
        <dbReference type="Proteomes" id="UP000531659"/>
    </source>
</evidence>
<feature type="domain" description="ABC transmembrane type-1" evidence="8">
    <location>
        <begin position="94"/>
        <end position="295"/>
    </location>
</feature>
<comment type="caution">
    <text evidence="9">The sequence shown here is derived from an EMBL/GenBank/DDBJ whole genome shotgun (WGS) entry which is preliminary data.</text>
</comment>
<dbReference type="Gene3D" id="1.10.3720.10">
    <property type="entry name" value="MetI-like"/>
    <property type="match status" value="1"/>
</dbReference>
<evidence type="ECO:0000313" key="9">
    <source>
        <dbReference type="EMBL" id="NNU75598.1"/>
    </source>
</evidence>
<dbReference type="InterPro" id="IPR035906">
    <property type="entry name" value="MetI-like_sf"/>
</dbReference>
<dbReference type="EMBL" id="JABEYB010000004">
    <property type="protein sequence ID" value="NNU75598.1"/>
    <property type="molecule type" value="Genomic_DNA"/>
</dbReference>
<keyword evidence="5 7" id="KW-1133">Transmembrane helix</keyword>
<evidence type="ECO:0000256" key="1">
    <source>
        <dbReference type="ARBA" id="ARBA00004651"/>
    </source>
</evidence>
<accession>A0A7Y3WS31</accession>
<feature type="transmembrane region" description="Helical" evidence="7">
    <location>
        <begin position="172"/>
        <end position="191"/>
    </location>
</feature>
<comment type="subcellular location">
    <subcellularLocation>
        <location evidence="1 7">Cell membrane</location>
        <topology evidence="1 7">Multi-pass membrane protein</topology>
    </subcellularLocation>
</comment>
<comment type="similarity">
    <text evidence="7">Belongs to the binding-protein-dependent transport system permease family.</text>
</comment>
<keyword evidence="2 7" id="KW-0813">Transport</keyword>
<dbReference type="PANTHER" id="PTHR43163">
    <property type="entry name" value="DIPEPTIDE TRANSPORT SYSTEM PERMEASE PROTEIN DPPB-RELATED"/>
    <property type="match status" value="1"/>
</dbReference>
<evidence type="ECO:0000259" key="8">
    <source>
        <dbReference type="PROSITE" id="PS50928"/>
    </source>
</evidence>
<evidence type="ECO:0000256" key="7">
    <source>
        <dbReference type="RuleBase" id="RU363032"/>
    </source>
</evidence>
<dbReference type="AlphaFoldDB" id="A0A7Y3WS31"/>
<protein>
    <submittedName>
        <fullName evidence="9">ABC transporter permease</fullName>
    </submittedName>
</protein>
<dbReference type="InterPro" id="IPR045621">
    <property type="entry name" value="BPD_transp_1_N"/>
</dbReference>
<dbReference type="InterPro" id="IPR000515">
    <property type="entry name" value="MetI-like"/>
</dbReference>
<feature type="transmembrane region" description="Helical" evidence="7">
    <location>
        <begin position="100"/>
        <end position="121"/>
    </location>
</feature>
<dbReference type="GO" id="GO:0005886">
    <property type="term" value="C:plasma membrane"/>
    <property type="evidence" value="ECO:0007669"/>
    <property type="project" value="UniProtKB-SubCell"/>
</dbReference>
<feature type="transmembrane region" description="Helical" evidence="7">
    <location>
        <begin position="9"/>
        <end position="30"/>
    </location>
</feature>
<dbReference type="RefSeq" id="WP_171296342.1">
    <property type="nucleotide sequence ID" value="NZ_CP087098.1"/>
</dbReference>